<dbReference type="SMART" id="SM00208">
    <property type="entry name" value="TNFR"/>
    <property type="match status" value="7"/>
</dbReference>
<dbReference type="PROSITE" id="PS00652">
    <property type="entry name" value="TNFR_NGFR_1"/>
    <property type="match status" value="3"/>
</dbReference>
<accession>A0A0D2WUP5</accession>
<evidence type="ECO:0000256" key="2">
    <source>
        <dbReference type="SAM" id="MobiDB-lite"/>
    </source>
</evidence>
<keyword evidence="1" id="KW-1015">Disulfide bond</keyword>
<protein>
    <recommendedName>
        <fullName evidence="4">TNFR-Cys domain-containing protein</fullName>
    </recommendedName>
</protein>
<feature type="repeat" description="TNFR-Cys" evidence="1">
    <location>
        <begin position="473"/>
        <end position="514"/>
    </location>
</feature>
<dbReference type="OrthoDB" id="194033at2759"/>
<keyword evidence="3" id="KW-1133">Transmembrane helix</keyword>
<feature type="disulfide bond" evidence="1">
    <location>
        <begin position="559"/>
        <end position="572"/>
    </location>
</feature>
<sequence length="977" mass="100413">MKIYIVPSSHRTVCFSLLCSQALDFYLSFSKTKTTERNKMATLRLAILLVVLCAVHSARAQSASCSGAPAFTGSSGAARSYSGSIGQYNAPWENTAITGSGGGKCLTWQYTPATAGTIYTTTCSLTTDDTIIFLSSGSCVNNFGTNLNQLADDSCVRQSTISFPATSGTLYYLHLCRYAGDRTNANSDRLTTGQFVFNFQCPAGMTDHDSLVETACVACSAGTDTSTGAKAGPCTNFNVPAGSFDHDSNSATAAITCPPGNYAPAAGTTCTTCGTETWDHDSSSATACTSCTSACSAGSFQSQDCTPTSNRICTSCTAVTSCAASSTTCTSSTDSRCSTCAANFYKVAGASSDTCQGCTAACTTGTFETTPCTTASNRVCTACPAIANCGGTLSCSSSSTSRCTACASNFYLIAGTGSTPDRCAPCSGSCAVGQFQSAACGAAADRVCTTCTSVANCVGQVTCTTSGNSQCSACASGYYRTTVGGADVCSPCASTCALGQFESVACTTSTNRVCTSCTSVSNCASQQTCYGAGNTRCYTCATDFYLTLRSGVSDVCTACASCGVGNFSLSPCSPSVDRVCGVCTAIGNCNVPVSCTSPINGRCSACASEHYLVPGSSDVALPSQDACAACDTCEVGTFESQACTHATNRNCTQCTPLENCAQVSCTDTTDSVCVQCPVGTFYNTTSATCHSCLECASNEFEVVACTYLTDRTCSACTNVTNCASVTCTSLDDSICETCKSTTYISPNATAGDAEQCLACAAVPDCAYANVVCTNATNARCSVAAASSIDKAVIIPVVVVAGVLLIVLILVLVLVARRRRRNARKPEAALSSRRARSETVDLPMSTIAMLANPLSDHGNEAAMYAEANNPPLHTNAASPSGNPFASAKMAEFLAQTHRLGSDQQSGEGLYDSIRPPPVPEHPFYSNSNSNAARHSIAYEAPSSSSSSPVAELPAYENPHVQTSTSDVVYTNVEVNNDA</sequence>
<feature type="domain" description="TNFR-Cys" evidence="4">
    <location>
        <begin position="473"/>
        <end position="514"/>
    </location>
</feature>
<feature type="domain" description="TNFR-Cys" evidence="4">
    <location>
        <begin position="339"/>
        <end position="380"/>
    </location>
</feature>
<feature type="disulfide bond" evidence="1">
    <location>
        <begin position="430"/>
        <end position="448"/>
    </location>
</feature>
<feature type="disulfide bond" evidence="1">
    <location>
        <begin position="633"/>
        <end position="651"/>
    </location>
</feature>
<dbReference type="InterPro" id="IPR006212">
    <property type="entry name" value="Furin_repeat"/>
</dbReference>
<dbReference type="PhylomeDB" id="A0A0D2WUP5"/>
<feature type="disulfide bond" evidence="1">
    <location>
        <begin position="295"/>
        <end position="313"/>
    </location>
</feature>
<proteinExistence type="predicted"/>
<feature type="region of interest" description="Disordered" evidence="2">
    <location>
        <begin position="897"/>
        <end position="965"/>
    </location>
</feature>
<dbReference type="AlphaFoldDB" id="A0A0D2WUP5"/>
<evidence type="ECO:0000259" key="4">
    <source>
        <dbReference type="PROSITE" id="PS50050"/>
    </source>
</evidence>
<keyword evidence="3" id="KW-0812">Transmembrane</keyword>
<feature type="transmembrane region" description="Helical" evidence="3">
    <location>
        <begin position="792"/>
        <end position="815"/>
    </location>
</feature>
<feature type="domain" description="TNFR-Cys" evidence="4">
    <location>
        <begin position="539"/>
        <end position="580"/>
    </location>
</feature>
<organism evidence="5 6">
    <name type="scientific">Capsaspora owczarzaki (strain ATCC 30864)</name>
    <dbReference type="NCBI Taxonomy" id="595528"/>
    <lineage>
        <taxon>Eukaryota</taxon>
        <taxon>Filasterea</taxon>
        <taxon>Capsaspora</taxon>
    </lineage>
</organism>
<reference evidence="6" key="1">
    <citation type="submission" date="2011-02" db="EMBL/GenBank/DDBJ databases">
        <title>The Genome Sequence of Capsaspora owczarzaki ATCC 30864.</title>
        <authorList>
            <person name="Russ C."/>
            <person name="Cuomo C."/>
            <person name="Burger G."/>
            <person name="Gray M.W."/>
            <person name="Holland P.W.H."/>
            <person name="King N."/>
            <person name="Lang F.B.F."/>
            <person name="Roger A.J."/>
            <person name="Ruiz-Trillo I."/>
            <person name="Young S.K."/>
            <person name="Zeng Q."/>
            <person name="Gargeya S."/>
            <person name="Alvarado L."/>
            <person name="Berlin A."/>
            <person name="Chapman S.B."/>
            <person name="Chen Z."/>
            <person name="Freedman E."/>
            <person name="Gellesch M."/>
            <person name="Goldberg J."/>
            <person name="Griggs A."/>
            <person name="Gujja S."/>
            <person name="Heilman E."/>
            <person name="Heiman D."/>
            <person name="Howarth C."/>
            <person name="Mehta T."/>
            <person name="Neiman D."/>
            <person name="Pearson M."/>
            <person name="Roberts A."/>
            <person name="Saif S."/>
            <person name="Shea T."/>
            <person name="Shenoy N."/>
            <person name="Sisk P."/>
            <person name="Stolte C."/>
            <person name="Sykes S."/>
            <person name="White J."/>
            <person name="Yandava C."/>
            <person name="Haas B."/>
            <person name="Nusbaum C."/>
            <person name="Birren B."/>
        </authorList>
    </citation>
    <scope>NUCLEOTIDE SEQUENCE</scope>
    <source>
        <strain evidence="6">ATCC 30864</strain>
    </source>
</reference>
<feature type="domain" description="TNFR-Cys" evidence="4">
    <location>
        <begin position="256"/>
        <end position="313"/>
    </location>
</feature>
<dbReference type="RefSeq" id="XP_004345730.2">
    <property type="nucleotide sequence ID" value="XM_004345680.2"/>
</dbReference>
<feature type="repeat" description="TNFR-Cys" evidence="1">
    <location>
        <begin position="256"/>
        <end position="313"/>
    </location>
</feature>
<feature type="disulfide bond" evidence="1">
    <location>
        <begin position="474"/>
        <end position="489"/>
    </location>
</feature>
<dbReference type="InParanoid" id="A0A0D2WUP5"/>
<feature type="repeat" description="TNFR-Cys" evidence="1">
    <location>
        <begin position="605"/>
        <end position="651"/>
    </location>
</feature>
<keyword evidence="3" id="KW-0472">Membrane</keyword>
<dbReference type="InterPro" id="IPR001368">
    <property type="entry name" value="TNFR/NGFR_Cys_rich_reg"/>
</dbReference>
<feature type="repeat" description="TNFR-Cys" evidence="1">
    <location>
        <begin position="339"/>
        <end position="380"/>
    </location>
</feature>
<comment type="caution">
    <text evidence="1">Lacks conserved residue(s) required for the propagation of feature annotation.</text>
</comment>
<feature type="disulfide bond" evidence="1">
    <location>
        <begin position="362"/>
        <end position="380"/>
    </location>
</feature>
<evidence type="ECO:0000313" key="6">
    <source>
        <dbReference type="Proteomes" id="UP000008743"/>
    </source>
</evidence>
<feature type="repeat" description="TNFR-Cys" evidence="1">
    <location>
        <begin position="405"/>
        <end position="448"/>
    </location>
</feature>
<evidence type="ECO:0000256" key="3">
    <source>
        <dbReference type="SAM" id="Phobius"/>
    </source>
</evidence>
<feature type="repeat" description="TNFR-Cys" evidence="1">
    <location>
        <begin position="539"/>
        <end position="580"/>
    </location>
</feature>
<feature type="disulfide bond" evidence="1">
    <location>
        <begin position="340"/>
        <end position="355"/>
    </location>
</feature>
<dbReference type="Proteomes" id="UP000008743">
    <property type="component" value="Unassembled WGS sequence"/>
</dbReference>
<feature type="domain" description="TNFR-Cys" evidence="4">
    <location>
        <begin position="605"/>
        <end position="651"/>
    </location>
</feature>
<keyword evidence="6" id="KW-1185">Reference proteome</keyword>
<feature type="disulfide bond" evidence="1">
    <location>
        <begin position="562"/>
        <end position="580"/>
    </location>
</feature>
<dbReference type="Pfam" id="PF00020">
    <property type="entry name" value="TNFR_c6"/>
    <property type="match status" value="4"/>
</dbReference>
<feature type="disulfide bond" evidence="1">
    <location>
        <begin position="496"/>
        <end position="514"/>
    </location>
</feature>
<gene>
    <name evidence="5" type="ORF">CAOG_006140</name>
</gene>
<evidence type="ECO:0000256" key="1">
    <source>
        <dbReference type="PROSITE-ProRule" id="PRU00206"/>
    </source>
</evidence>
<dbReference type="EMBL" id="KE346369">
    <property type="protein sequence ID" value="KJE95718.1"/>
    <property type="molecule type" value="Genomic_DNA"/>
</dbReference>
<feature type="domain" description="TNFR-Cys" evidence="4">
    <location>
        <begin position="405"/>
        <end position="448"/>
    </location>
</feature>
<dbReference type="PROSITE" id="PS50050">
    <property type="entry name" value="TNFR_NGFR_2"/>
    <property type="match status" value="6"/>
</dbReference>
<name>A0A0D2WUP5_CAPO3</name>
<dbReference type="Gene3D" id="2.10.50.10">
    <property type="entry name" value="Tumor Necrosis Factor Receptor, subunit A, domain 2"/>
    <property type="match status" value="3"/>
</dbReference>
<feature type="disulfide bond" evidence="1">
    <location>
        <begin position="630"/>
        <end position="643"/>
    </location>
</feature>
<dbReference type="SMART" id="SM00261">
    <property type="entry name" value="FU"/>
    <property type="match status" value="7"/>
</dbReference>
<evidence type="ECO:0000313" key="5">
    <source>
        <dbReference type="EMBL" id="KJE95718.1"/>
    </source>
</evidence>